<keyword evidence="3 6" id="KW-0238">DNA-binding</keyword>
<keyword evidence="7" id="KW-1185">Reference proteome</keyword>
<evidence type="ECO:0000313" key="7">
    <source>
        <dbReference type="Proteomes" id="UP000674416"/>
    </source>
</evidence>
<dbReference type="EMBL" id="JAFDST010000006">
    <property type="protein sequence ID" value="MBP1083657.1"/>
    <property type="molecule type" value="Genomic_DNA"/>
</dbReference>
<dbReference type="InterPro" id="IPR009061">
    <property type="entry name" value="DNA-bd_dom_put_sf"/>
</dbReference>
<keyword evidence="4" id="KW-0804">Transcription</keyword>
<feature type="domain" description="HTH merR-type" evidence="5">
    <location>
        <begin position="119"/>
        <end position="160"/>
    </location>
</feature>
<dbReference type="InterPro" id="IPR047057">
    <property type="entry name" value="MerR_fam"/>
</dbReference>
<dbReference type="InterPro" id="IPR000551">
    <property type="entry name" value="MerR-type_HTH_dom"/>
</dbReference>
<evidence type="ECO:0000256" key="1">
    <source>
        <dbReference type="ARBA" id="ARBA00022491"/>
    </source>
</evidence>
<dbReference type="GO" id="GO:0003677">
    <property type="term" value="F:DNA binding"/>
    <property type="evidence" value="ECO:0007669"/>
    <property type="project" value="UniProtKB-KW"/>
</dbReference>
<reference evidence="6 7" key="1">
    <citation type="submission" date="2021-01" db="EMBL/GenBank/DDBJ databases">
        <title>Genomic Encyclopedia of Type Strains, Phase IV (KMG-IV): sequencing the most valuable type-strain genomes for metagenomic binning, comparative biology and taxonomic classification.</title>
        <authorList>
            <person name="Goeker M."/>
        </authorList>
    </citation>
    <scope>NUCLEOTIDE SEQUENCE [LARGE SCALE GENOMIC DNA]</scope>
    <source>
        <strain evidence="6 7">DSM 103394</strain>
    </source>
</reference>
<dbReference type="SMART" id="SM00422">
    <property type="entry name" value="HTH_MERR"/>
    <property type="match status" value="2"/>
</dbReference>
<dbReference type="Proteomes" id="UP000674416">
    <property type="component" value="Unassembled WGS sequence"/>
</dbReference>
<keyword evidence="2" id="KW-0805">Transcription regulation</keyword>
<comment type="caution">
    <text evidence="6">The sequence shown here is derived from an EMBL/GenBank/DDBJ whole genome shotgun (WGS) entry which is preliminary data.</text>
</comment>
<evidence type="ECO:0000256" key="2">
    <source>
        <dbReference type="ARBA" id="ARBA00023015"/>
    </source>
</evidence>
<dbReference type="PANTHER" id="PTHR30204:SF69">
    <property type="entry name" value="MERR-FAMILY TRANSCRIPTIONAL REGULATOR"/>
    <property type="match status" value="1"/>
</dbReference>
<dbReference type="Gene3D" id="1.10.1660.10">
    <property type="match status" value="2"/>
</dbReference>
<accession>A0ABS4D209</accession>
<evidence type="ECO:0000259" key="5">
    <source>
        <dbReference type="PROSITE" id="PS50937"/>
    </source>
</evidence>
<dbReference type="Pfam" id="PF00376">
    <property type="entry name" value="MerR"/>
    <property type="match status" value="2"/>
</dbReference>
<evidence type="ECO:0000256" key="3">
    <source>
        <dbReference type="ARBA" id="ARBA00023125"/>
    </source>
</evidence>
<gene>
    <name evidence="6" type="ORF">JOC74_004185</name>
</gene>
<dbReference type="RefSeq" id="WP_211086299.1">
    <property type="nucleotide sequence ID" value="NZ_JAFDST010000006.1"/>
</dbReference>
<dbReference type="PANTHER" id="PTHR30204">
    <property type="entry name" value="REDOX-CYCLING DRUG-SENSING TRANSCRIPTIONAL ACTIVATOR SOXR"/>
    <property type="match status" value="1"/>
</dbReference>
<evidence type="ECO:0000256" key="4">
    <source>
        <dbReference type="ARBA" id="ARBA00023163"/>
    </source>
</evidence>
<name>A0ABS4D209_9BACI</name>
<evidence type="ECO:0000313" key="6">
    <source>
        <dbReference type="EMBL" id="MBP1083657.1"/>
    </source>
</evidence>
<keyword evidence="1" id="KW-0678">Repressor</keyword>
<proteinExistence type="predicted"/>
<dbReference type="PROSITE" id="PS50937">
    <property type="entry name" value="HTH_MERR_2"/>
    <property type="match status" value="2"/>
</dbReference>
<protein>
    <submittedName>
        <fullName evidence="6">DNA-binding transcriptional MerR regulator</fullName>
    </submittedName>
</protein>
<feature type="domain" description="HTH merR-type" evidence="5">
    <location>
        <begin position="4"/>
        <end position="48"/>
    </location>
</feature>
<dbReference type="SUPFAM" id="SSF46955">
    <property type="entry name" value="Putative DNA-binding domain"/>
    <property type="match status" value="2"/>
</dbReference>
<sequence length="234" mass="27268">MSNKLRPADIAKRLKISTSSLRNYEARGMVPPPKRLSTGYRVYTEEHVAYFECIVAMSPGFGMEITSIVLKSIQLKDLDSALWIINKAQAAIYEDKKTTEKAITMLENMIKEQFRMEKYMTIGSISTKTQIPASALRYWEKEGLITSIRDKNNNYRLFDRFQMIKILLMKTTKNAVYSQEIMQLKKAMKNLDGGDFNKAKIIVSDIQKQLNKRNQEQLYGLFHFYRLCEMLNLY</sequence>
<organism evidence="6 7">
    <name type="scientific">Bacillus capparidis</name>
    <dbReference type="NCBI Taxonomy" id="1840411"/>
    <lineage>
        <taxon>Bacteria</taxon>
        <taxon>Bacillati</taxon>
        <taxon>Bacillota</taxon>
        <taxon>Bacilli</taxon>
        <taxon>Bacillales</taxon>
        <taxon>Bacillaceae</taxon>
        <taxon>Bacillus</taxon>
    </lineage>
</organism>